<gene>
    <name evidence="1" type="ORF">FNK824_LOCUS41320</name>
</gene>
<accession>A0A820J7H0</accession>
<dbReference type="EMBL" id="CAJOBE010039158">
    <property type="protein sequence ID" value="CAF4320393.1"/>
    <property type="molecule type" value="Genomic_DNA"/>
</dbReference>
<dbReference type="AlphaFoldDB" id="A0A820J7H0"/>
<name>A0A820J7H0_9BILA</name>
<evidence type="ECO:0000313" key="2">
    <source>
        <dbReference type="Proteomes" id="UP000663874"/>
    </source>
</evidence>
<comment type="caution">
    <text evidence="1">The sequence shown here is derived from an EMBL/GenBank/DDBJ whole genome shotgun (WGS) entry which is preliminary data.</text>
</comment>
<sequence>MINGDLLLICDAKGNKAD</sequence>
<organism evidence="1 2">
    <name type="scientific">Rotaria sordida</name>
    <dbReference type="NCBI Taxonomy" id="392033"/>
    <lineage>
        <taxon>Eukaryota</taxon>
        <taxon>Metazoa</taxon>
        <taxon>Spiralia</taxon>
        <taxon>Gnathifera</taxon>
        <taxon>Rotifera</taxon>
        <taxon>Eurotatoria</taxon>
        <taxon>Bdelloidea</taxon>
        <taxon>Philodinida</taxon>
        <taxon>Philodinidae</taxon>
        <taxon>Rotaria</taxon>
    </lineage>
</organism>
<dbReference type="Proteomes" id="UP000663874">
    <property type="component" value="Unassembled WGS sequence"/>
</dbReference>
<feature type="non-terminal residue" evidence="1">
    <location>
        <position position="18"/>
    </location>
</feature>
<proteinExistence type="predicted"/>
<protein>
    <submittedName>
        <fullName evidence="1">Uncharacterized protein</fullName>
    </submittedName>
</protein>
<reference evidence="1" key="1">
    <citation type="submission" date="2021-02" db="EMBL/GenBank/DDBJ databases">
        <authorList>
            <person name="Nowell W R."/>
        </authorList>
    </citation>
    <scope>NUCLEOTIDE SEQUENCE</scope>
</reference>
<evidence type="ECO:0000313" key="1">
    <source>
        <dbReference type="EMBL" id="CAF4320393.1"/>
    </source>
</evidence>